<evidence type="ECO:0000313" key="4">
    <source>
        <dbReference type="Proteomes" id="UP000025227"/>
    </source>
</evidence>
<dbReference type="Proteomes" id="UP000025227">
    <property type="component" value="Unplaced"/>
</dbReference>
<evidence type="ECO:0000313" key="5">
    <source>
        <dbReference type="WBParaSite" id="HCON_00065935-00001"/>
    </source>
</evidence>
<name>W6NET4_HAECO</name>
<dbReference type="Gene3D" id="2.60.40.150">
    <property type="entry name" value="C2 domain"/>
    <property type="match status" value="1"/>
</dbReference>
<dbReference type="InterPro" id="IPR035892">
    <property type="entry name" value="C2_domain_sf"/>
</dbReference>
<dbReference type="OMA" id="PPFIICR"/>
<proteinExistence type="predicted"/>
<accession>W6NET4</accession>
<dbReference type="InterPro" id="IPR000008">
    <property type="entry name" value="C2_dom"/>
</dbReference>
<dbReference type="PROSITE" id="PS50004">
    <property type="entry name" value="C2"/>
    <property type="match status" value="1"/>
</dbReference>
<reference evidence="3" key="1">
    <citation type="submission" date="2013-03" db="EMBL/GenBank/DDBJ databases">
        <authorList>
            <person name="Aslett M."/>
        </authorList>
    </citation>
    <scope>NUCLEOTIDE SEQUENCE [LARGE SCALE GENOMIC DNA]</scope>
    <source>
        <strain evidence="3">ISE/inbred ISE</strain>
    </source>
</reference>
<gene>
    <name evidence="3" type="ORF">HCOI_01610000</name>
</gene>
<sequence length="545" mass="61988">MQSRHTQSGPTFNKEHDCYDSELHLDKVLTHLSFIRINIDSVILPEENTFIERLYNEGSLYGFNLEYQFPCLENVSRSLKAPVRLPAKSFTMTNIQFRHRRVVLLQMNPDIIPFWNRHNLIIRLHVQLNTRGKFSTRLLGHCVVPLSELLIPPFMICRDFNFIPTKGMSFEGSSLIRIDLGSREKNLSEKLNELRDPLLESTYVVEGIRNERDSGERNRSRGVSLDRAVQVNENRPPSHTQPFHASALVRGRTDGHPQRGHLPKSAPMPFRERVPSNLTDISDSVFEEQAFNYGTAGQPGVGSYGPRYAYVSDSHREFRPAVRSSTSSSVKERERESPRSKCLIQLTVHEARGLPPVRDERNRIVSPNAYVSVLGRDGELRSPICERSRRPLWNWTARFHICGERRNIIVKVLHHDMSGDMTLGFVSVPLPIEEAHRVDYEMVDLTGTAGLHGEVPIVTMSMEASEVVRRPSSGVRAQSTSSSWSEQQAASTGSSPPLRSASACPPTQRSSHNEEYLITATREELEERLKRNLSDLDRLIKKIKE</sequence>
<dbReference type="EMBL" id="CAVP010059423">
    <property type="protein sequence ID" value="CDL95803.1"/>
    <property type="molecule type" value="Genomic_DNA"/>
</dbReference>
<keyword evidence="4" id="KW-1185">Reference proteome</keyword>
<dbReference type="Pfam" id="PF00168">
    <property type="entry name" value="C2"/>
    <property type="match status" value="1"/>
</dbReference>
<dbReference type="SUPFAM" id="SSF49562">
    <property type="entry name" value="C2 domain (Calcium/lipid-binding domain, CaLB)"/>
    <property type="match status" value="1"/>
</dbReference>
<evidence type="ECO:0000256" key="1">
    <source>
        <dbReference type="SAM" id="MobiDB-lite"/>
    </source>
</evidence>
<evidence type="ECO:0000259" key="2">
    <source>
        <dbReference type="PROSITE" id="PS50004"/>
    </source>
</evidence>
<feature type="compositionally biased region" description="Polar residues" evidence="1">
    <location>
        <begin position="475"/>
        <end position="497"/>
    </location>
</feature>
<feature type="region of interest" description="Disordered" evidence="1">
    <location>
        <begin position="469"/>
        <end position="515"/>
    </location>
</feature>
<dbReference type="OrthoDB" id="5865320at2759"/>
<feature type="domain" description="C2" evidence="2">
    <location>
        <begin position="324"/>
        <end position="447"/>
    </location>
</feature>
<organism evidence="3">
    <name type="scientific">Haemonchus contortus</name>
    <name type="common">Barber pole worm</name>
    <dbReference type="NCBI Taxonomy" id="6289"/>
    <lineage>
        <taxon>Eukaryota</taxon>
        <taxon>Metazoa</taxon>
        <taxon>Ecdysozoa</taxon>
        <taxon>Nematoda</taxon>
        <taxon>Chromadorea</taxon>
        <taxon>Rhabditida</taxon>
        <taxon>Rhabditina</taxon>
        <taxon>Rhabditomorpha</taxon>
        <taxon>Strongyloidea</taxon>
        <taxon>Trichostrongylidae</taxon>
        <taxon>Haemonchus</taxon>
    </lineage>
</organism>
<reference evidence="5" key="3">
    <citation type="submission" date="2020-12" db="UniProtKB">
        <authorList>
            <consortium name="WormBaseParasite"/>
        </authorList>
    </citation>
    <scope>IDENTIFICATION</scope>
    <source>
        <strain evidence="5">MHco3</strain>
    </source>
</reference>
<feature type="region of interest" description="Disordered" evidence="1">
    <location>
        <begin position="318"/>
        <end position="338"/>
    </location>
</feature>
<reference evidence="3" key="2">
    <citation type="submission" date="2013-05" db="EMBL/GenBank/DDBJ databases">
        <title>The genome and transcriptome of Haemonchus contortus: a key model parasite for drug and vaccine discovery.</title>
        <authorList>
            <person name="Laing R."/>
            <person name="Kikuchi T."/>
            <person name="Martinelli A."/>
            <person name="Tsai I.J."/>
            <person name="Beech R.N."/>
            <person name="Redman E."/>
            <person name="Holroyd N."/>
            <person name="Bartley D.J."/>
            <person name="Beasley H."/>
            <person name="Britton C."/>
            <person name="Curran D."/>
            <person name="Devaney E."/>
            <person name="Gilabert A."/>
            <person name="Jackson F."/>
            <person name="Hunt M."/>
            <person name="Johnston S."/>
            <person name="Kryukov I."/>
            <person name="Li K."/>
            <person name="Morrison A.A."/>
            <person name="Reid A.J."/>
            <person name="Sargison N."/>
            <person name="Saunders G."/>
            <person name="Wasmuth J.D."/>
            <person name="Wolstenholme A."/>
            <person name="Berriman M."/>
            <person name="Gilleard J.S."/>
            <person name="Cotton J.A."/>
        </authorList>
    </citation>
    <scope>NUCLEOTIDE SEQUENCE [LARGE SCALE GENOMIC DNA]</scope>
    <source>
        <strain evidence="3">ISE/inbred ISE</strain>
    </source>
</reference>
<dbReference type="CDD" id="cd00030">
    <property type="entry name" value="C2"/>
    <property type="match status" value="1"/>
</dbReference>
<feature type="region of interest" description="Disordered" evidence="1">
    <location>
        <begin position="252"/>
        <end position="273"/>
    </location>
</feature>
<dbReference type="WBParaSite" id="HCON_00065935-00001">
    <property type="protein sequence ID" value="HCON_00065935-00001"/>
    <property type="gene ID" value="HCON_00065935"/>
</dbReference>
<evidence type="ECO:0000313" key="3">
    <source>
        <dbReference type="EMBL" id="CDL95803.1"/>
    </source>
</evidence>
<protein>
    <submittedName>
        <fullName evidence="3 5">C2 calcium-dependent membrane targeting domain containing protein</fullName>
    </submittedName>
</protein>
<dbReference type="AlphaFoldDB" id="W6NET4"/>